<keyword evidence="3" id="KW-1185">Reference proteome</keyword>
<dbReference type="AlphaFoldDB" id="A0A1Y0I7J5"/>
<dbReference type="OrthoDB" id="7055710at2"/>
<dbReference type="GO" id="GO:0046503">
    <property type="term" value="P:glycerolipid catabolic process"/>
    <property type="evidence" value="ECO:0007669"/>
    <property type="project" value="TreeGrafter"/>
</dbReference>
<dbReference type="KEGG" id="ome:OLMES_2407"/>
<evidence type="ECO:0000313" key="2">
    <source>
        <dbReference type="EMBL" id="ARU56468.1"/>
    </source>
</evidence>
<reference evidence="2 3" key="1">
    <citation type="submission" date="2017-05" db="EMBL/GenBank/DDBJ databases">
        <title>Genomic insights into alkan degradation activity of Oleiphilus messinensis.</title>
        <authorList>
            <person name="Kozyavkin S.A."/>
            <person name="Slesarev A.I."/>
            <person name="Golyshin P.N."/>
            <person name="Korzhenkov A."/>
            <person name="Golyshina O.N."/>
            <person name="Toshchakov S.V."/>
        </authorList>
    </citation>
    <scope>NUCLEOTIDE SEQUENCE [LARGE SCALE GENOMIC DNA]</scope>
    <source>
        <strain evidence="2 3">ME102</strain>
    </source>
</reference>
<gene>
    <name evidence="2" type="ORF">OLMES_2407</name>
</gene>
<dbReference type="Gene3D" id="3.40.50.1820">
    <property type="entry name" value="alpha/beta hydrolase"/>
    <property type="match status" value="1"/>
</dbReference>
<dbReference type="InterPro" id="IPR029058">
    <property type="entry name" value="AB_hydrolase_fold"/>
</dbReference>
<feature type="domain" description="AB hydrolase-1" evidence="1">
    <location>
        <begin position="22"/>
        <end position="273"/>
    </location>
</feature>
<organism evidence="2 3">
    <name type="scientific">Oleiphilus messinensis</name>
    <dbReference type="NCBI Taxonomy" id="141451"/>
    <lineage>
        <taxon>Bacteria</taxon>
        <taxon>Pseudomonadati</taxon>
        <taxon>Pseudomonadota</taxon>
        <taxon>Gammaproteobacteria</taxon>
        <taxon>Oceanospirillales</taxon>
        <taxon>Oleiphilaceae</taxon>
        <taxon>Oleiphilus</taxon>
    </lineage>
</organism>
<protein>
    <submittedName>
        <fullName evidence="2">Lipase/esterase</fullName>
    </submittedName>
</protein>
<dbReference type="InterPro" id="IPR000073">
    <property type="entry name" value="AB_hydrolase_1"/>
</dbReference>
<accession>A0A1Y0I7J5</accession>
<dbReference type="EMBL" id="CP021425">
    <property type="protein sequence ID" value="ARU56468.1"/>
    <property type="molecule type" value="Genomic_DNA"/>
</dbReference>
<dbReference type="PANTHER" id="PTHR43433:SF5">
    <property type="entry name" value="AB HYDROLASE-1 DOMAIN-CONTAINING PROTEIN"/>
    <property type="match status" value="1"/>
</dbReference>
<dbReference type="Pfam" id="PF00561">
    <property type="entry name" value="Abhydrolase_1"/>
    <property type="match status" value="1"/>
</dbReference>
<dbReference type="PANTHER" id="PTHR43433">
    <property type="entry name" value="HYDROLASE, ALPHA/BETA FOLD FAMILY PROTEIN"/>
    <property type="match status" value="1"/>
</dbReference>
<name>A0A1Y0I7J5_9GAMM</name>
<dbReference type="SUPFAM" id="SSF53474">
    <property type="entry name" value="alpha/beta-Hydrolases"/>
    <property type="match status" value="1"/>
</dbReference>
<evidence type="ECO:0000259" key="1">
    <source>
        <dbReference type="Pfam" id="PF00561"/>
    </source>
</evidence>
<dbReference type="GO" id="GO:0004806">
    <property type="term" value="F:triacylglycerol lipase activity"/>
    <property type="evidence" value="ECO:0007669"/>
    <property type="project" value="TreeGrafter"/>
</dbReference>
<proteinExistence type="predicted"/>
<evidence type="ECO:0000313" key="3">
    <source>
        <dbReference type="Proteomes" id="UP000196027"/>
    </source>
</evidence>
<sequence>MPAAAVNSLEIHYETFGSPSDPAILLIMGLGTQMIYWHTEFCQQLADNGYFVIRYDNRDVGKSSYLKDQPVPDLTKLLMSVTLGGKPEAPYSLQDMAVDALGLLDHLGVGRAHLVGMSMGGMIAQTIAFTYPDRVNSLTSIMSSTGDFTLPQAKPEAMATLTQSIPATREDYIRVTKSIWRVLSGPVAEFEEDRYAELAGEAFDRGLNAAGFVRHFAAIITDGDRTSRLAGITTPTLVVHGTLDPLIPYEHGVATSRAIESSSLVTIEGMGHTLPAQYWPEIQRAILSLIRTVS</sequence>
<dbReference type="InterPro" id="IPR050471">
    <property type="entry name" value="AB_hydrolase"/>
</dbReference>
<dbReference type="Proteomes" id="UP000196027">
    <property type="component" value="Chromosome"/>
</dbReference>
<dbReference type="RefSeq" id="WP_087461450.1">
    <property type="nucleotide sequence ID" value="NZ_CP021425.1"/>
</dbReference>